<dbReference type="AlphaFoldDB" id="A0A2D4I442"/>
<dbReference type="EMBL" id="IACK01079665">
    <property type="protein sequence ID" value="LAA78965.1"/>
    <property type="molecule type" value="Transcribed_RNA"/>
</dbReference>
<proteinExistence type="predicted"/>
<protein>
    <submittedName>
        <fullName evidence="1">Uncharacterized protein</fullName>
    </submittedName>
</protein>
<sequence>MCGHHFNFFKTLPPLHCSCLEISSVYIVAEMLTLHKCTHSVYPRVNKSVGQDVIMGKGSGLDLSDLCWVQVLAPFAILSSRERAWTFKFTYGSCRNVKY</sequence>
<reference evidence="1" key="2">
    <citation type="submission" date="2017-11" db="EMBL/GenBank/DDBJ databases">
        <title>Coralsnake Venomics: Analyses of Venom Gland Transcriptomes and Proteomes of Six Brazilian Taxa.</title>
        <authorList>
            <person name="Aird S.D."/>
            <person name="Jorge da Silva N."/>
            <person name="Qiu L."/>
            <person name="Villar-Briones A."/>
            <person name="Aparecida-Saddi V."/>
            <person name="Campos-Telles M.P."/>
            <person name="Grau M."/>
            <person name="Mikheyev A.S."/>
        </authorList>
    </citation>
    <scope>NUCLEOTIDE SEQUENCE</scope>
    <source>
        <tissue evidence="1">Venom_gland</tissue>
    </source>
</reference>
<organism evidence="1">
    <name type="scientific">Micrurus lemniscatus lemniscatus</name>
    <dbReference type="NCBI Taxonomy" id="129467"/>
    <lineage>
        <taxon>Eukaryota</taxon>
        <taxon>Metazoa</taxon>
        <taxon>Chordata</taxon>
        <taxon>Craniata</taxon>
        <taxon>Vertebrata</taxon>
        <taxon>Euteleostomi</taxon>
        <taxon>Lepidosauria</taxon>
        <taxon>Squamata</taxon>
        <taxon>Bifurcata</taxon>
        <taxon>Unidentata</taxon>
        <taxon>Episquamata</taxon>
        <taxon>Toxicofera</taxon>
        <taxon>Serpentes</taxon>
        <taxon>Colubroidea</taxon>
        <taxon>Elapidae</taxon>
        <taxon>Elapinae</taxon>
        <taxon>Micrurus</taxon>
    </lineage>
</organism>
<dbReference type="EMBL" id="IACK01079664">
    <property type="protein sequence ID" value="LAA78964.1"/>
    <property type="molecule type" value="Transcribed_RNA"/>
</dbReference>
<evidence type="ECO:0000313" key="1">
    <source>
        <dbReference type="EMBL" id="LAA78964.1"/>
    </source>
</evidence>
<accession>A0A2D4I442</accession>
<name>A0A2D4I442_MICLE</name>
<reference evidence="1" key="1">
    <citation type="submission" date="2017-07" db="EMBL/GenBank/DDBJ databases">
        <authorList>
            <person name="Mikheyev A."/>
            <person name="Grau M."/>
        </authorList>
    </citation>
    <scope>NUCLEOTIDE SEQUENCE</scope>
    <source>
        <tissue evidence="1">Venom_gland</tissue>
    </source>
</reference>